<evidence type="ECO:0000313" key="1">
    <source>
        <dbReference type="EMBL" id="MBL0391141.1"/>
    </source>
</evidence>
<gene>
    <name evidence="1" type="ORF">JJ685_08320</name>
</gene>
<comment type="caution">
    <text evidence="1">The sequence shown here is derived from an EMBL/GenBank/DDBJ whole genome shotgun (WGS) entry which is preliminary data.</text>
</comment>
<protein>
    <submittedName>
        <fullName evidence="1">Uncharacterized protein</fullName>
    </submittedName>
</protein>
<dbReference type="RefSeq" id="WP_201673795.1">
    <property type="nucleotide sequence ID" value="NZ_JAEQNE010000002.1"/>
</dbReference>
<keyword evidence="2" id="KW-1185">Reference proteome</keyword>
<accession>A0A937CSG0</accession>
<reference evidence="1 2" key="1">
    <citation type="journal article" date="2017" name="Int. J. Syst. Evol. Microbiol.">
        <title>Ramlibacter monticola sp. nov., isolated from forest soil.</title>
        <authorList>
            <person name="Chaudhary D.K."/>
            <person name="Kim J."/>
        </authorList>
    </citation>
    <scope>NUCLEOTIDE SEQUENCE [LARGE SCALE GENOMIC DNA]</scope>
    <source>
        <strain evidence="1 2">KACC 19175</strain>
    </source>
</reference>
<sequence>MYIFRPAYIYPVEPRKEPNPSYRLLRAVYPAFRMLFPNQVIRADDLGRVMVDAAVHGTPARSGPVFENRGIRAMVGV</sequence>
<dbReference type="Proteomes" id="UP000599109">
    <property type="component" value="Unassembled WGS sequence"/>
</dbReference>
<dbReference type="EMBL" id="JAEQNE010000002">
    <property type="protein sequence ID" value="MBL0391141.1"/>
    <property type="molecule type" value="Genomic_DNA"/>
</dbReference>
<proteinExistence type="predicted"/>
<dbReference type="AlphaFoldDB" id="A0A937CSG0"/>
<organism evidence="1 2">
    <name type="scientific">Ramlibacter monticola</name>
    <dbReference type="NCBI Taxonomy" id="1926872"/>
    <lineage>
        <taxon>Bacteria</taxon>
        <taxon>Pseudomonadati</taxon>
        <taxon>Pseudomonadota</taxon>
        <taxon>Betaproteobacteria</taxon>
        <taxon>Burkholderiales</taxon>
        <taxon>Comamonadaceae</taxon>
        <taxon>Ramlibacter</taxon>
    </lineage>
</organism>
<name>A0A937CSG0_9BURK</name>
<dbReference type="Gene3D" id="3.40.50.720">
    <property type="entry name" value="NAD(P)-binding Rossmann-like Domain"/>
    <property type="match status" value="1"/>
</dbReference>
<evidence type="ECO:0000313" key="2">
    <source>
        <dbReference type="Proteomes" id="UP000599109"/>
    </source>
</evidence>